<evidence type="ECO:0008006" key="3">
    <source>
        <dbReference type="Google" id="ProtNLM"/>
    </source>
</evidence>
<dbReference type="RefSeq" id="WP_010361471.1">
    <property type="nucleotide sequence ID" value="NZ_AHBZ03000012.1"/>
</dbReference>
<comment type="caution">
    <text evidence="1">The sequence shown here is derived from an EMBL/GenBank/DDBJ whole genome shotgun (WGS) entry which is preliminary data.</text>
</comment>
<protein>
    <recommendedName>
        <fullName evidence="3">Glycosyltransferase subfamily 4-like N-terminal domain-containing protein</fullName>
    </recommendedName>
</protein>
<evidence type="ECO:0000313" key="1">
    <source>
        <dbReference type="EMBL" id="KAF7775446.1"/>
    </source>
</evidence>
<gene>
    <name evidence="1" type="ORF">PCIT_a1639</name>
</gene>
<name>A0AAD4AMK8_9GAMM</name>
<dbReference type="Proteomes" id="UP000016487">
    <property type="component" value="Unassembled WGS sequence"/>
</dbReference>
<sequence>MKFLIVSYYNADDITPRGFRTREVFLALTKSGHEVELISPSKSKSESYNGLTKKEGKIGFKIRIKNLLKYILPGGRDLKWSFVMIPKLVDKKKTYDCTISIGLPFSVHIMVALLKVLGRLNSRVLIADYGDPFSQSNATKFIFSTKIERCVLKAFNKVIIPTPLMLPAFDNLVHRSKIKIVPQTVEHKEYRVDCYKEGSSIKFAYAGVLYPELREPKEFFEYLAKIQMDFMFVVYTDMDNHSSMELFSEYKRLLGSKLSILPLIPREECIFALSGMDFLINFTNKGGVQVPSKLIDYTIAGRPILEVDSGSFSNEIDSFIERDYTLKVKYDISVHSRERFCESIQNICLSEFKV</sequence>
<reference evidence="1" key="1">
    <citation type="journal article" date="2012" name="J. Bacteriol.">
        <title>Genome sequences of type strains of seven species of the marine bacterium Pseudoalteromonas.</title>
        <authorList>
            <person name="Xie B.B."/>
            <person name="Shu Y.L."/>
            <person name="Qin Q.L."/>
            <person name="Rong J.C."/>
            <person name="Zhang X.Y."/>
            <person name="Chen X.L."/>
            <person name="Shi M."/>
            <person name="He H.L."/>
            <person name="Zhou B.C."/>
            <person name="Zhang Y.Z."/>
        </authorList>
    </citation>
    <scope>NUCLEOTIDE SEQUENCE</scope>
    <source>
        <strain evidence="1">DSM 8771</strain>
    </source>
</reference>
<dbReference type="SUPFAM" id="SSF53756">
    <property type="entry name" value="UDP-Glycosyltransferase/glycogen phosphorylase"/>
    <property type="match status" value="1"/>
</dbReference>
<dbReference type="EMBL" id="AHBZ03000012">
    <property type="protein sequence ID" value="KAF7775446.1"/>
    <property type="molecule type" value="Genomic_DNA"/>
</dbReference>
<reference evidence="1" key="2">
    <citation type="submission" date="2015-03" db="EMBL/GenBank/DDBJ databases">
        <title>Genome sequence of Pseudoalteromonas citrea.</title>
        <authorList>
            <person name="Xie B.-B."/>
            <person name="Rong J.-C."/>
            <person name="Qin Q.-L."/>
            <person name="Zhang Y.-Z."/>
        </authorList>
    </citation>
    <scope>NUCLEOTIDE SEQUENCE</scope>
    <source>
        <strain evidence="1">DSM 8771</strain>
    </source>
</reference>
<dbReference type="AlphaFoldDB" id="A0AAD4AMK8"/>
<evidence type="ECO:0000313" key="2">
    <source>
        <dbReference type="Proteomes" id="UP000016487"/>
    </source>
</evidence>
<dbReference type="Gene3D" id="3.40.50.2000">
    <property type="entry name" value="Glycogen Phosphorylase B"/>
    <property type="match status" value="1"/>
</dbReference>
<accession>A0AAD4AMK8</accession>
<organism evidence="1 2">
    <name type="scientific">Pseudoalteromonas citrea</name>
    <dbReference type="NCBI Taxonomy" id="43655"/>
    <lineage>
        <taxon>Bacteria</taxon>
        <taxon>Pseudomonadati</taxon>
        <taxon>Pseudomonadota</taxon>
        <taxon>Gammaproteobacteria</taxon>
        <taxon>Alteromonadales</taxon>
        <taxon>Pseudoalteromonadaceae</taxon>
        <taxon>Pseudoalteromonas</taxon>
    </lineage>
</organism>
<proteinExistence type="predicted"/>